<evidence type="ECO:0000313" key="3">
    <source>
        <dbReference type="EMBL" id="TWL40116.1"/>
    </source>
</evidence>
<dbReference type="Proteomes" id="UP000429980">
    <property type="component" value="Unassembled WGS sequence"/>
</dbReference>
<dbReference type="PROSITE" id="PS51194">
    <property type="entry name" value="HELICASE_CTER"/>
    <property type="match status" value="1"/>
</dbReference>
<dbReference type="SMART" id="SM00490">
    <property type="entry name" value="HELICc"/>
    <property type="match status" value="1"/>
</dbReference>
<dbReference type="InterPro" id="IPR001650">
    <property type="entry name" value="Helicase_C-like"/>
</dbReference>
<comment type="caution">
    <text evidence="3">The sequence shown here is derived from an EMBL/GenBank/DDBJ whole genome shotgun (WGS) entry which is preliminary data.</text>
</comment>
<evidence type="ECO:0000313" key="4">
    <source>
        <dbReference type="Proteomes" id="UP000429980"/>
    </source>
</evidence>
<dbReference type="Pfam" id="PF00271">
    <property type="entry name" value="Helicase_C"/>
    <property type="match status" value="1"/>
</dbReference>
<feature type="region of interest" description="Disordered" evidence="1">
    <location>
        <begin position="73"/>
        <end position="95"/>
    </location>
</feature>
<keyword evidence="4" id="KW-1185">Reference proteome</keyword>
<feature type="domain" description="Helicase C-terminal" evidence="2">
    <location>
        <begin position="813"/>
        <end position="986"/>
    </location>
</feature>
<proteinExistence type="predicted"/>
<evidence type="ECO:0000256" key="1">
    <source>
        <dbReference type="SAM" id="MobiDB-lite"/>
    </source>
</evidence>
<name>A0ABY3FYD3_9BACI</name>
<accession>A0ABY3FYD3</accession>
<evidence type="ECO:0000259" key="2">
    <source>
        <dbReference type="PROSITE" id="PS51194"/>
    </source>
</evidence>
<dbReference type="SUPFAM" id="SSF52540">
    <property type="entry name" value="P-loop containing nucleoside triphosphate hydrolases"/>
    <property type="match status" value="2"/>
</dbReference>
<dbReference type="InterPro" id="IPR027417">
    <property type="entry name" value="P-loop_NTPase"/>
</dbReference>
<dbReference type="RefSeq" id="WP_020450479.1">
    <property type="nucleotide sequence ID" value="NZ_AP023088.1"/>
</dbReference>
<organism evidence="3 4">
    <name type="scientific">Bacillus paralicheniformis</name>
    <dbReference type="NCBI Taxonomy" id="1648923"/>
    <lineage>
        <taxon>Bacteria</taxon>
        <taxon>Bacillati</taxon>
        <taxon>Bacillota</taxon>
        <taxon>Bacilli</taxon>
        <taxon>Bacillales</taxon>
        <taxon>Bacillaceae</taxon>
        <taxon>Bacillus</taxon>
    </lineage>
</organism>
<gene>
    <name evidence="3" type="ORF">CHCC15381_1488</name>
</gene>
<protein>
    <recommendedName>
        <fullName evidence="2">Helicase C-terminal domain-containing protein</fullName>
    </recommendedName>
</protein>
<dbReference type="NCBIfam" id="NF038325">
    <property type="entry name" value="DISARM_DrmAS"/>
    <property type="match status" value="1"/>
</dbReference>
<dbReference type="Gene3D" id="3.40.50.300">
    <property type="entry name" value="P-loop containing nucleotide triphosphate hydrolases"/>
    <property type="match status" value="2"/>
</dbReference>
<dbReference type="EMBL" id="NILF01000027">
    <property type="protein sequence ID" value="TWL40116.1"/>
    <property type="molecule type" value="Genomic_DNA"/>
</dbReference>
<sequence>MSKAEREMYKKVRRIMVSDLKRDLIGPAHDESDVIYEAPSQAYITGILYPLESEVETEKSLEDVQFADVYDEPESGMEEDVEQQRNSELEQEAEEEKITPNKKFKHQNSLGIRCYVRETTDHIRASIAWGRYTSSKKFDSERKREVILWTRQIECFEEYISLSSFDQNIDIPITQEVSLVVSKKKLSGTDVFLVSVFLVNKRVDKNSNNAMFQCELTLTHEEGKGIFLCENEARKDKNDFSEFLYRNKPVFAKGFGCAVTWKAESSNYASELKSAFIPEHEVESMSTDLPYDENYGELPKGYFSIKQFAEADDQRETIDKLNNLANRYESWINKLPVDKVANKEATERVIKDCQATLTRIRRGIQLLANEENNKAFVAFKFMNTVMHTQDAMKRYSRNNKTTTLETEIRKENLEWRPFQLAFILLNLEGLVDLKSKDRKIVDLLWFPTGGGKTEAYLGICAFLLGYRRLFASTSSAYERDGGVTILLRYTLRLLTTQQRDRLMRMISACEYTRQKTNAFGQSEFSVGFWVGAQVTVNKLDDLTENEYYLDRDKVLKEYEKIEKQVIECPCCGTKGLEYKFLPSRDTKTKKTGIKIFCTNESCFFSKTHIPVYLVDEEIYRKLPTVVISTVDKFARLPWDEKTAALFGKVNRFCERCGYIAEGEKHEKSHRNPKASVHDVKPFYPPELIIQDELHLITGPLGTVYGGYETVIEELSTAHEGEDYLKPKYIAATATIKNAEVQVEKVFGRKLTQQFPPPGLKVEDSFFARERNLDEFPFRLYAGVCVSGHSMKTVLLRIYAVLLQTTEHLLEDEELSKYIDPYRTLVGYFNSIRELGGAVRLLEDDIKKRIQTLQKKYKYSKQRYISRKPELTSRVPSSRIPKVLEQLEKEIGNEELDVVLATNMISVGMDVDRLGLMVITGQPKQTSEYIQSSSRVGRSKPGLVITVYNPYRPRDMSHYQNFKGYHQRLYHFVEGTTATPYASRARDRFLHAIAVALLRLSYPELAKNLDAKNIKDMDLNYLKDVVKKRVSTVEYRNVSDTMEHLQHFLDEWISRAVSEDNLQYYFNPKTRSARIGNQSRLLARFSEEKKHGGKPTLDSMRQVEGTSSLYIYEGWNSSEE</sequence>
<reference evidence="3 4" key="1">
    <citation type="submission" date="2019-06" db="EMBL/GenBank/DDBJ databases">
        <title>Genome sequence analysis of &gt;100 Bacillus licheniformis strains suggests intrinsic resistance to this species.</title>
        <authorList>
            <person name="Wels M."/>
            <person name="Siezen R.J."/>
            <person name="Johansen E."/>
            <person name="Stuer-Lauridsen B."/>
            <person name="Bjerre K."/>
            <person name="Nielsen B.K.K."/>
        </authorList>
    </citation>
    <scope>NUCLEOTIDE SEQUENCE [LARGE SCALE GENOMIC DNA]</scope>
    <source>
        <strain evidence="3 4">BAC-15381</strain>
    </source>
</reference>